<dbReference type="InterPro" id="IPR029063">
    <property type="entry name" value="SAM-dependent_MTases_sf"/>
</dbReference>
<dbReference type="PANTHER" id="PTHR44942:SF4">
    <property type="entry name" value="METHYLTRANSFERASE TYPE 11 DOMAIN-CONTAINING PROTEIN"/>
    <property type="match status" value="1"/>
</dbReference>
<protein>
    <submittedName>
        <fullName evidence="4">Type 12 methyltransferase</fullName>
    </submittedName>
</protein>
<dbReference type="Gene3D" id="3.40.50.150">
    <property type="entry name" value="Vaccinia Virus protein VP39"/>
    <property type="match status" value="1"/>
</dbReference>
<evidence type="ECO:0000256" key="1">
    <source>
        <dbReference type="ARBA" id="ARBA00022603"/>
    </source>
</evidence>
<keyword evidence="5" id="KW-1185">Reference proteome</keyword>
<keyword evidence="1 4" id="KW-0489">Methyltransferase</keyword>
<dbReference type="InterPro" id="IPR051052">
    <property type="entry name" value="Diverse_substrate_MTase"/>
</dbReference>
<dbReference type="Proteomes" id="UP000236527">
    <property type="component" value="Unassembled WGS sequence"/>
</dbReference>
<evidence type="ECO:0000313" key="5">
    <source>
        <dbReference type="Proteomes" id="UP000236527"/>
    </source>
</evidence>
<gene>
    <name evidence="4" type="ORF">NCWK1_1161</name>
</gene>
<comment type="caution">
    <text evidence="4">The sequence shown here is derived from an EMBL/GenBank/DDBJ whole genome shotgun (WGS) entry which is preliminary data.</text>
</comment>
<dbReference type="EMBL" id="BDGE01000022">
    <property type="protein sequence ID" value="GBE91437.1"/>
    <property type="molecule type" value="Genomic_DNA"/>
</dbReference>
<dbReference type="SUPFAM" id="SSF53335">
    <property type="entry name" value="S-adenosyl-L-methionine-dependent methyltransferases"/>
    <property type="match status" value="1"/>
</dbReference>
<dbReference type="Pfam" id="PF13649">
    <property type="entry name" value="Methyltransf_25"/>
    <property type="match status" value="1"/>
</dbReference>
<dbReference type="PANTHER" id="PTHR44942">
    <property type="entry name" value="METHYLTRANSF_11 DOMAIN-CONTAINING PROTEIN"/>
    <property type="match status" value="1"/>
</dbReference>
<keyword evidence="2 4" id="KW-0808">Transferase</keyword>
<evidence type="ECO:0000256" key="2">
    <source>
        <dbReference type="ARBA" id="ARBA00022679"/>
    </source>
</evidence>
<feature type="domain" description="Methyltransferase" evidence="3">
    <location>
        <begin position="61"/>
        <end position="151"/>
    </location>
</feature>
<organism evidence="4 5">
    <name type="scientific">Nostoc cycadae WK-1</name>
    <dbReference type="NCBI Taxonomy" id="1861711"/>
    <lineage>
        <taxon>Bacteria</taxon>
        <taxon>Bacillati</taxon>
        <taxon>Cyanobacteriota</taxon>
        <taxon>Cyanophyceae</taxon>
        <taxon>Nostocales</taxon>
        <taxon>Nostocaceae</taxon>
        <taxon>Nostoc</taxon>
    </lineage>
</organism>
<accession>A0A2H6LDY1</accession>
<dbReference type="AlphaFoldDB" id="A0A2H6LDY1"/>
<evidence type="ECO:0000259" key="3">
    <source>
        <dbReference type="Pfam" id="PF13649"/>
    </source>
</evidence>
<dbReference type="InterPro" id="IPR041698">
    <property type="entry name" value="Methyltransf_25"/>
</dbReference>
<dbReference type="GO" id="GO:0008168">
    <property type="term" value="F:methyltransferase activity"/>
    <property type="evidence" value="ECO:0007669"/>
    <property type="project" value="UniProtKB-KW"/>
</dbReference>
<name>A0A2H6LDY1_9NOSO</name>
<reference evidence="5" key="1">
    <citation type="journal article" date="2018" name="Genome Announc.">
        <title>Draft Genome Sequence of the Nitrogen-Fixing and Hormogonia-Inducing Cyanobacterium Nostoc cycadae Strain WK-1, Isolated from the Coralloid Roots of Cycas revoluta.</title>
        <authorList>
            <person name="Kanesaki Y."/>
            <person name="Hirose M."/>
            <person name="Hirose Y."/>
            <person name="Fujisawa T."/>
            <person name="Nakamura Y."/>
            <person name="Watanabe S."/>
            <person name="Matsunaga S."/>
            <person name="Uchida H."/>
            <person name="Murakami A."/>
        </authorList>
    </citation>
    <scope>NUCLEOTIDE SEQUENCE [LARGE SCALE GENOMIC DNA]</scope>
    <source>
        <strain evidence="5">WK-1</strain>
    </source>
</reference>
<evidence type="ECO:0000313" key="4">
    <source>
        <dbReference type="EMBL" id="GBE91437.1"/>
    </source>
</evidence>
<dbReference type="CDD" id="cd02440">
    <property type="entry name" value="AdoMet_MTases"/>
    <property type="match status" value="1"/>
</dbReference>
<proteinExistence type="predicted"/>
<dbReference type="GO" id="GO:0032259">
    <property type="term" value="P:methylation"/>
    <property type="evidence" value="ECO:0007669"/>
    <property type="project" value="UniProtKB-KW"/>
</dbReference>
<sequence length="278" mass="31629">MVETMENFKQTIASFSNKDLEVRKNWYSPAAEAYNKARPRYPQNFIEQVIKAAQLSPDAKILEVGCGPGTATTSFAQLGYSMLCLEPNPDFFELAKQNCQLYPNVEIQNSSFEEWDLQPEQFDAVLAASSFHWIPAEVGYPKAANILKDNGHLLLFWNKELQPSYAVYQRLSEVYQKHAPSLDRYESWETQQEIFKGFGSIVIDSGKFKDIQFGQVTSDVVYSTDEYLTLLNTYSPYIQLDANTKKTLFAELSQLINNDFGGSLQLSYISAFHIGKKN</sequence>